<gene>
    <name evidence="2" type="ORF">A6R68_18245</name>
</gene>
<protein>
    <submittedName>
        <fullName evidence="2">Uncharacterized protein</fullName>
    </submittedName>
</protein>
<keyword evidence="3" id="KW-1185">Reference proteome</keyword>
<proteinExistence type="predicted"/>
<accession>A0A1A6HN34</accession>
<dbReference type="Proteomes" id="UP000092124">
    <property type="component" value="Unassembled WGS sequence"/>
</dbReference>
<comment type="caution">
    <text evidence="2">The sequence shown here is derived from an EMBL/GenBank/DDBJ whole genome shotgun (WGS) entry which is preliminary data.</text>
</comment>
<feature type="region of interest" description="Disordered" evidence="1">
    <location>
        <begin position="56"/>
        <end position="127"/>
    </location>
</feature>
<dbReference type="AlphaFoldDB" id="A0A1A6HN34"/>
<dbReference type="EMBL" id="LZPO01020471">
    <property type="protein sequence ID" value="OBS79385.1"/>
    <property type="molecule type" value="Genomic_DNA"/>
</dbReference>
<sequence>MAPVSNIRGSSPKRLKEEKELHQCPYPPYPLPSPAPHAACIHHLLPTQAINSFIYRGMEQGDARGHGEEKQDNEEAEQKKEPGSVQHPLPLPLFLSIHSSADKSDKAAKGTTAYSTQRRAKKEKVKIGRYPDSGVSMAISVNHLFGDPMANMGMAYGS</sequence>
<evidence type="ECO:0000256" key="1">
    <source>
        <dbReference type="SAM" id="MobiDB-lite"/>
    </source>
</evidence>
<feature type="compositionally biased region" description="Basic and acidic residues" evidence="1">
    <location>
        <begin position="59"/>
        <end position="70"/>
    </location>
</feature>
<organism evidence="2 3">
    <name type="scientific">Neotoma lepida</name>
    <name type="common">Desert woodrat</name>
    <dbReference type="NCBI Taxonomy" id="56216"/>
    <lineage>
        <taxon>Eukaryota</taxon>
        <taxon>Metazoa</taxon>
        <taxon>Chordata</taxon>
        <taxon>Craniata</taxon>
        <taxon>Vertebrata</taxon>
        <taxon>Euteleostomi</taxon>
        <taxon>Mammalia</taxon>
        <taxon>Eutheria</taxon>
        <taxon>Euarchontoglires</taxon>
        <taxon>Glires</taxon>
        <taxon>Rodentia</taxon>
        <taxon>Myomorpha</taxon>
        <taxon>Muroidea</taxon>
        <taxon>Cricetidae</taxon>
        <taxon>Neotominae</taxon>
        <taxon>Neotoma</taxon>
    </lineage>
</organism>
<reference evidence="2 3" key="1">
    <citation type="submission" date="2016-06" db="EMBL/GenBank/DDBJ databases">
        <title>The Draft Genome Sequence and Annotation of the Desert Woodrat Neotoma lepida.</title>
        <authorList>
            <person name="Campbell M."/>
            <person name="Oakeson K.F."/>
            <person name="Yandell M."/>
            <person name="Halpert J.R."/>
            <person name="Dearing D."/>
        </authorList>
    </citation>
    <scope>NUCLEOTIDE SEQUENCE [LARGE SCALE GENOMIC DNA]</scope>
    <source>
        <strain evidence="2">417</strain>
        <tissue evidence="2">Liver</tissue>
    </source>
</reference>
<evidence type="ECO:0000313" key="2">
    <source>
        <dbReference type="EMBL" id="OBS79385.1"/>
    </source>
</evidence>
<evidence type="ECO:0000313" key="3">
    <source>
        <dbReference type="Proteomes" id="UP000092124"/>
    </source>
</evidence>
<name>A0A1A6HN34_NEOLE</name>
<feature type="region of interest" description="Disordered" evidence="1">
    <location>
        <begin position="1"/>
        <end position="28"/>
    </location>
</feature>